<evidence type="ECO:0000313" key="16">
    <source>
        <dbReference type="EMBL" id="AOU98970.1"/>
    </source>
</evidence>
<dbReference type="AlphaFoldDB" id="A0A1D8IR60"/>
<keyword evidence="8 14" id="KW-0346">Stress response</keyword>
<dbReference type="InterPro" id="IPR004176">
    <property type="entry name" value="Clp_R_N"/>
</dbReference>
<dbReference type="InterPro" id="IPR001270">
    <property type="entry name" value="ClpA/B"/>
</dbReference>
<evidence type="ECO:0000256" key="7">
    <source>
        <dbReference type="ARBA" id="ARBA00022840"/>
    </source>
</evidence>
<comment type="function">
    <text evidence="14">Part of a stress-induced multi-chaperone system, it is involved in the recovery of the cell from heat-induced damage, in cooperation with DnaK, DnaJ and GrpE.</text>
</comment>
<keyword evidence="17" id="KW-1185">Reference proteome</keyword>
<keyword evidence="5 12" id="KW-0677">Repeat</keyword>
<evidence type="ECO:0000256" key="13">
    <source>
        <dbReference type="RuleBase" id="RU004432"/>
    </source>
</evidence>
<evidence type="ECO:0000256" key="9">
    <source>
        <dbReference type="ARBA" id="ARBA00023054"/>
    </source>
</evidence>
<protein>
    <recommendedName>
        <fullName evidence="3 14">Chaperone protein ClpB</fullName>
    </recommendedName>
</protein>
<keyword evidence="4 14" id="KW-0963">Cytoplasm</keyword>
<evidence type="ECO:0000256" key="12">
    <source>
        <dbReference type="PROSITE-ProRule" id="PRU01251"/>
    </source>
</evidence>
<dbReference type="InterPro" id="IPR003593">
    <property type="entry name" value="AAA+_ATPase"/>
</dbReference>
<dbReference type="NCBIfam" id="NF008118">
    <property type="entry name" value="PRK10865.1"/>
    <property type="match status" value="1"/>
</dbReference>
<evidence type="ECO:0000259" key="15">
    <source>
        <dbReference type="PROSITE" id="PS51903"/>
    </source>
</evidence>
<evidence type="ECO:0000256" key="10">
    <source>
        <dbReference type="ARBA" id="ARBA00023186"/>
    </source>
</evidence>
<dbReference type="SUPFAM" id="SSF52540">
    <property type="entry name" value="P-loop containing nucleoside triphosphate hydrolases"/>
    <property type="match status" value="2"/>
</dbReference>
<evidence type="ECO:0000256" key="2">
    <source>
        <dbReference type="ARBA" id="ARBA00008675"/>
    </source>
</evidence>
<dbReference type="Gene3D" id="1.10.1780.10">
    <property type="entry name" value="Clp, N-terminal domain"/>
    <property type="match status" value="1"/>
</dbReference>
<evidence type="ECO:0000256" key="14">
    <source>
        <dbReference type="RuleBase" id="RU362034"/>
    </source>
</evidence>
<dbReference type="SMART" id="SM00382">
    <property type="entry name" value="AAA"/>
    <property type="match status" value="2"/>
</dbReference>
<dbReference type="GO" id="GO:0042802">
    <property type="term" value="F:identical protein binding"/>
    <property type="evidence" value="ECO:0007669"/>
    <property type="project" value="UniProtKB-ARBA"/>
</dbReference>
<gene>
    <name evidence="14" type="primary">clpB</name>
    <name evidence="16" type="ORF">BI364_14315</name>
</gene>
<keyword evidence="6 13" id="KW-0547">Nucleotide-binding</keyword>
<dbReference type="InterPro" id="IPR028299">
    <property type="entry name" value="ClpA/B_CS2"/>
</dbReference>
<feature type="coiled-coil region" evidence="14">
    <location>
        <begin position="405"/>
        <end position="461"/>
    </location>
</feature>
<dbReference type="InterPro" id="IPR018368">
    <property type="entry name" value="ClpA/B_CS1"/>
</dbReference>
<dbReference type="InterPro" id="IPR017730">
    <property type="entry name" value="Chaperonin_ClpB"/>
</dbReference>
<dbReference type="PROSITE" id="PS00870">
    <property type="entry name" value="CLPAB_1"/>
    <property type="match status" value="1"/>
</dbReference>
<dbReference type="EMBL" id="CP017415">
    <property type="protein sequence ID" value="AOU98970.1"/>
    <property type="molecule type" value="Genomic_DNA"/>
</dbReference>
<dbReference type="PANTHER" id="PTHR11638">
    <property type="entry name" value="ATP-DEPENDENT CLP PROTEASE"/>
    <property type="match status" value="1"/>
</dbReference>
<dbReference type="Pfam" id="PF02861">
    <property type="entry name" value="Clp_N"/>
    <property type="match status" value="1"/>
</dbReference>
<dbReference type="InterPro" id="IPR003959">
    <property type="entry name" value="ATPase_AAA_core"/>
</dbReference>
<dbReference type="SMART" id="SM01086">
    <property type="entry name" value="ClpB_D2-small"/>
    <property type="match status" value="1"/>
</dbReference>
<evidence type="ECO:0000256" key="3">
    <source>
        <dbReference type="ARBA" id="ARBA00017574"/>
    </source>
</evidence>
<dbReference type="PROSITE" id="PS00871">
    <property type="entry name" value="CLPAB_2"/>
    <property type="match status" value="1"/>
</dbReference>
<dbReference type="FunFam" id="3.40.50.300:FF:000120">
    <property type="entry name" value="ATP-dependent chaperone ClpB"/>
    <property type="match status" value="1"/>
</dbReference>
<evidence type="ECO:0000256" key="11">
    <source>
        <dbReference type="ARBA" id="ARBA00026057"/>
    </source>
</evidence>
<dbReference type="PRINTS" id="PR00300">
    <property type="entry name" value="CLPPROTEASEA"/>
</dbReference>
<name>A0A1D8IR60_9GAMM</name>
<dbReference type="GO" id="GO:0034605">
    <property type="term" value="P:cellular response to heat"/>
    <property type="evidence" value="ECO:0007669"/>
    <property type="project" value="TreeGrafter"/>
</dbReference>
<dbReference type="InterPro" id="IPR019489">
    <property type="entry name" value="Clp_ATPase_C"/>
</dbReference>
<dbReference type="CDD" id="cd00009">
    <property type="entry name" value="AAA"/>
    <property type="match status" value="1"/>
</dbReference>
<dbReference type="NCBIfam" id="TIGR03346">
    <property type="entry name" value="chaperone_ClpB"/>
    <property type="match status" value="1"/>
</dbReference>
<dbReference type="Pfam" id="PF07724">
    <property type="entry name" value="AAA_2"/>
    <property type="match status" value="1"/>
</dbReference>
<dbReference type="FunFam" id="1.10.1780.10:FF:000003">
    <property type="entry name" value="ATP-dependent chaperone ClpB"/>
    <property type="match status" value="1"/>
</dbReference>
<dbReference type="KEGG" id="aprs:BI364_14315"/>
<dbReference type="InterPro" id="IPR050130">
    <property type="entry name" value="ClpA_ClpB"/>
</dbReference>
<feature type="domain" description="Clp R" evidence="15">
    <location>
        <begin position="3"/>
        <end position="146"/>
    </location>
</feature>
<dbReference type="FunFam" id="3.40.50.300:FF:000025">
    <property type="entry name" value="ATP-dependent Clp protease subunit"/>
    <property type="match status" value="1"/>
</dbReference>
<keyword evidence="7 13" id="KW-0067">ATP-binding</keyword>
<evidence type="ECO:0000256" key="1">
    <source>
        <dbReference type="ARBA" id="ARBA00004496"/>
    </source>
</evidence>
<dbReference type="Pfam" id="PF00004">
    <property type="entry name" value="AAA"/>
    <property type="match status" value="1"/>
</dbReference>
<keyword evidence="10 13" id="KW-0143">Chaperone</keyword>
<dbReference type="Pfam" id="PF17871">
    <property type="entry name" value="AAA_lid_9"/>
    <property type="match status" value="1"/>
</dbReference>
<evidence type="ECO:0000313" key="17">
    <source>
        <dbReference type="Proteomes" id="UP000095401"/>
    </source>
</evidence>
<organism evidence="16 17">
    <name type="scientific">Acidihalobacter yilgarnensis</name>
    <dbReference type="NCBI Taxonomy" id="2819280"/>
    <lineage>
        <taxon>Bacteria</taxon>
        <taxon>Pseudomonadati</taxon>
        <taxon>Pseudomonadota</taxon>
        <taxon>Gammaproteobacteria</taxon>
        <taxon>Chromatiales</taxon>
        <taxon>Ectothiorhodospiraceae</taxon>
        <taxon>Acidihalobacter</taxon>
    </lineage>
</organism>
<dbReference type="FunFam" id="1.10.8.60:FF:000017">
    <property type="entry name" value="ATP-dependent chaperone ClpB"/>
    <property type="match status" value="1"/>
</dbReference>
<comment type="subunit">
    <text evidence="11">Homohexamer. The oligomerization is ATP-dependent.</text>
</comment>
<dbReference type="InterPro" id="IPR036628">
    <property type="entry name" value="Clp_N_dom_sf"/>
</dbReference>
<dbReference type="GO" id="GO:0005829">
    <property type="term" value="C:cytosol"/>
    <property type="evidence" value="ECO:0007669"/>
    <property type="project" value="UniProtKB-ARBA"/>
</dbReference>
<keyword evidence="9 14" id="KW-0175">Coiled coil</keyword>
<dbReference type="InterPro" id="IPR041546">
    <property type="entry name" value="ClpA/ClpB_AAA_lid"/>
</dbReference>
<accession>A0A1D8IR60</accession>
<dbReference type="GO" id="GO:0016887">
    <property type="term" value="F:ATP hydrolysis activity"/>
    <property type="evidence" value="ECO:0007669"/>
    <property type="project" value="InterPro"/>
</dbReference>
<dbReference type="PROSITE" id="PS51903">
    <property type="entry name" value="CLP_R"/>
    <property type="match status" value="1"/>
</dbReference>
<evidence type="ECO:0000256" key="6">
    <source>
        <dbReference type="ARBA" id="ARBA00022741"/>
    </source>
</evidence>
<dbReference type="Gene3D" id="1.10.8.60">
    <property type="match status" value="1"/>
</dbReference>
<sequence length="865" mass="96152">MRMDKLTSKFQMALADAQSLAVGRDHQFIEPLHLMRALLDQEGGTVRPLLTQSGINVNQLRARLDEALDALPVVEGSAGEVHLSNDLVKLLNVTDKLAQRRQDSYISSELFALAALEVKGHLQDLMTQCGGSHGAVEQAVESLRGGAKIEDPNAEEQRQALEKYTIDLTERAEQSKLDPVIGRDDEIRRAIQVLQRRTKNNPVLIGAPGVGKTAIVEGLAQRIINGEVPEGLKRKRVLSLDMGSLLAGAKFRGDFEERLKAVLNDIAKAEGNVILFIDEIHTMVGAGKAEGAMDAGNMLKPALARGELHCIGATTLDEYRQYLEKDAALERRFQKVLVNEPSVEDTIAILRGLKERYEVHHGVEITDPAIVAAATLSHRYIADRQLPDKAIDLIDEAASRIRMEIDSKPEEMDRLERRLIQLKIEREALKKESDEASRKRLADLEDQIEKLEREYSDLDEIWKSEKAAVQGTTHIKEELDRVRTELETARRAGDLARMSELQYGRIPELEHQLDMASQAEMQEMKLLRNKVGEEEIAEVVSRWTGIPVTKMLEGEKEKLLRMEDELAARVVGQAEAVTAVSNAIRRSRAGLSDPNRPNGSFLFLGPTGVGKTELTKALASFLFDTEEAMVRIDMSEFMEKHSVARLIGAPPGYVGYEEGGYLTEAVRRKPYSVILLDEVEKAHSDVFNVLLQVLDDGRLTDGHGRTVDFRNTVVVMTSNLGSDAIQRMAGEANYEAMKAAVMEVVGGHFRPEFINRIDEVVVFHPLDREQIREITGIQLEFLRVRLAERDMQLEVSEAALDRLGEAGFDPVYGARPLKRAIQQEVENPLAQQILSGSFGPGDVVRIDSDQTGLVFSREAASTSAT</sequence>
<dbReference type="InterPro" id="IPR027417">
    <property type="entry name" value="P-loop_NTPase"/>
</dbReference>
<dbReference type="GO" id="GO:0042026">
    <property type="term" value="P:protein refolding"/>
    <property type="evidence" value="ECO:0007669"/>
    <property type="project" value="UniProtKB-UniRule"/>
</dbReference>
<dbReference type="Proteomes" id="UP000095401">
    <property type="component" value="Chromosome"/>
</dbReference>
<reference evidence="17" key="1">
    <citation type="submission" date="2016-09" db="EMBL/GenBank/DDBJ databases">
        <title>Acidihalobacter prosperus F5.</title>
        <authorList>
            <person name="Khaleque H.N."/>
            <person name="Ramsay J.P."/>
            <person name="Kaksonen A.H."/>
            <person name="Boxall N.J."/>
            <person name="Watkin E.L.J."/>
        </authorList>
    </citation>
    <scope>NUCLEOTIDE SEQUENCE [LARGE SCALE GENOMIC DNA]</scope>
    <source>
        <strain evidence="17">F5</strain>
    </source>
</reference>
<dbReference type="PANTHER" id="PTHR11638:SF18">
    <property type="entry name" value="HEAT SHOCK PROTEIN 104"/>
    <property type="match status" value="1"/>
</dbReference>
<dbReference type="SUPFAM" id="SSF81923">
    <property type="entry name" value="Double Clp-N motif"/>
    <property type="match status" value="1"/>
</dbReference>
<dbReference type="GO" id="GO:0005524">
    <property type="term" value="F:ATP binding"/>
    <property type="evidence" value="ECO:0007669"/>
    <property type="project" value="UniProtKB-UniRule"/>
</dbReference>
<dbReference type="Gene3D" id="3.40.50.300">
    <property type="entry name" value="P-loop containing nucleotide triphosphate hydrolases"/>
    <property type="match status" value="3"/>
</dbReference>
<comment type="subunit">
    <text evidence="14">Homohexamer; The oligomerization is ATP-dependent.</text>
</comment>
<comment type="subcellular location">
    <subcellularLocation>
        <location evidence="1 14">Cytoplasm</location>
    </subcellularLocation>
</comment>
<comment type="similarity">
    <text evidence="2 13">Belongs to the ClpA/ClpB family.</text>
</comment>
<dbReference type="Pfam" id="PF10431">
    <property type="entry name" value="ClpB_D2-small"/>
    <property type="match status" value="1"/>
</dbReference>
<evidence type="ECO:0000256" key="4">
    <source>
        <dbReference type="ARBA" id="ARBA00022490"/>
    </source>
</evidence>
<evidence type="ECO:0000256" key="5">
    <source>
        <dbReference type="ARBA" id="ARBA00022737"/>
    </source>
</evidence>
<proteinExistence type="inferred from homology"/>
<dbReference type="RefSeq" id="WP_070079323.1">
    <property type="nucleotide sequence ID" value="NZ_CP017415.1"/>
</dbReference>
<dbReference type="FunFam" id="3.40.50.300:FF:000010">
    <property type="entry name" value="Chaperone clpB 1, putative"/>
    <property type="match status" value="1"/>
</dbReference>
<dbReference type="CDD" id="cd19499">
    <property type="entry name" value="RecA-like_ClpB_Hsp104-like"/>
    <property type="match status" value="1"/>
</dbReference>
<evidence type="ECO:0000256" key="8">
    <source>
        <dbReference type="ARBA" id="ARBA00023016"/>
    </source>
</evidence>